<dbReference type="PANTHER" id="PTHR21381">
    <property type="entry name" value="ZGC:162297"/>
    <property type="match status" value="1"/>
</dbReference>
<dbReference type="Proteomes" id="UP000203589">
    <property type="component" value="Chromosome"/>
</dbReference>
<gene>
    <name evidence="2" type="ORF">ANTHELSMS3_01329</name>
</gene>
<dbReference type="InterPro" id="IPR013785">
    <property type="entry name" value="Aldolase_TIM"/>
</dbReference>
<dbReference type="KEGG" id="aht:ANTHELSMS3_01329"/>
<protein>
    <submittedName>
        <fullName evidence="2">BtpA family protein</fullName>
    </submittedName>
</protein>
<dbReference type="PANTHER" id="PTHR21381:SF3">
    <property type="entry name" value="SGC REGION PROTEIN SGCQ-RELATED"/>
    <property type="match status" value="1"/>
</dbReference>
<dbReference type="EMBL" id="CP022540">
    <property type="protein sequence ID" value="ASP20033.1"/>
    <property type="molecule type" value="Genomic_DNA"/>
</dbReference>
<organism evidence="2 3">
    <name type="scientific">Antarctobacter heliothermus</name>
    <dbReference type="NCBI Taxonomy" id="74033"/>
    <lineage>
        <taxon>Bacteria</taxon>
        <taxon>Pseudomonadati</taxon>
        <taxon>Pseudomonadota</taxon>
        <taxon>Alphaproteobacteria</taxon>
        <taxon>Rhodobacterales</taxon>
        <taxon>Roseobacteraceae</taxon>
        <taxon>Antarctobacter</taxon>
    </lineage>
</organism>
<reference evidence="2 3" key="1">
    <citation type="submission" date="2017-07" db="EMBL/GenBank/DDBJ databases">
        <title>Genome Sequence of Antarctobacter heliothermus Strain SMS3 Isolated from a culture of the Diatom Skeletonema marinoi.</title>
        <authorList>
            <person name="Topel M."/>
            <person name="Pinder M.I.M."/>
            <person name="Johansson O.N."/>
            <person name="Kourtchenko O."/>
            <person name="Godhe A."/>
            <person name="Clarke A.K."/>
        </authorList>
    </citation>
    <scope>NUCLEOTIDE SEQUENCE [LARGE SCALE GENOMIC DNA]</scope>
    <source>
        <strain evidence="2 3">SMS3</strain>
    </source>
</reference>
<proteinExistence type="inferred from homology"/>
<evidence type="ECO:0000313" key="2">
    <source>
        <dbReference type="EMBL" id="ASP20033.1"/>
    </source>
</evidence>
<comment type="similarity">
    <text evidence="1">Belongs to the BtpA family.</text>
</comment>
<dbReference type="AlphaFoldDB" id="A0A222E1K6"/>
<sequence>MTDTTQNPGLSPRPGKPFLVAALHLPDLSVRRHLSPAFLEDYTLANTEALVSGGIDHVILQDQTRQKGEAAPETVALTAALGRTMKRAFPEMSLGIIVQAHDACAPIAIAHASGADFVRLKIFVGAAMTFEGHREALAVEAVSYRHRLQADNVAIMADVFDRTCVPTIAVTPERAAVSAVHNGADALVITGSDVPDSLARIRAARGAGVKRPILIGGSVTAQNAQDVLAAADGAIVSSSLMRPDYAEGDLLRWDAGLTRALVDAAAS</sequence>
<dbReference type="InterPro" id="IPR011060">
    <property type="entry name" value="RibuloseP-bd_barrel"/>
</dbReference>
<dbReference type="RefSeq" id="WP_094034177.1">
    <property type="nucleotide sequence ID" value="NZ_CP022540.1"/>
</dbReference>
<dbReference type="OrthoDB" id="7375980at2"/>
<keyword evidence="3" id="KW-1185">Reference proteome</keyword>
<accession>A0A222E1K6</accession>
<dbReference type="Gene3D" id="3.20.20.70">
    <property type="entry name" value="Aldolase class I"/>
    <property type="match status" value="1"/>
</dbReference>
<dbReference type="Pfam" id="PF03437">
    <property type="entry name" value="BtpA"/>
    <property type="match status" value="1"/>
</dbReference>
<evidence type="ECO:0000256" key="1">
    <source>
        <dbReference type="ARBA" id="ARBA00006007"/>
    </source>
</evidence>
<dbReference type="InterPro" id="IPR005137">
    <property type="entry name" value="BtpA"/>
</dbReference>
<name>A0A222E1K6_9RHOB</name>
<dbReference type="SUPFAM" id="SSF51366">
    <property type="entry name" value="Ribulose-phoshate binding barrel"/>
    <property type="match status" value="1"/>
</dbReference>
<evidence type="ECO:0000313" key="3">
    <source>
        <dbReference type="Proteomes" id="UP000203589"/>
    </source>
</evidence>